<dbReference type="OrthoDB" id="10251574at2759"/>
<dbReference type="Pfam" id="PF17855">
    <property type="entry name" value="MCM_lid"/>
    <property type="match status" value="1"/>
</dbReference>
<feature type="domain" description="MCM AAA-lid" evidence="4">
    <location>
        <begin position="86"/>
        <end position="146"/>
    </location>
</feature>
<dbReference type="PANTHER" id="PTHR11630:SF66">
    <property type="entry name" value="DNA REPLICATION LICENSING FACTOR MCM4"/>
    <property type="match status" value="1"/>
</dbReference>
<comment type="similarity">
    <text evidence="1">Belongs to the MCM family.</text>
</comment>
<protein>
    <recommendedName>
        <fullName evidence="4">MCM AAA-lid domain-containing protein</fullName>
    </recommendedName>
</protein>
<dbReference type="InterPro" id="IPR027417">
    <property type="entry name" value="P-loop_NTPase"/>
</dbReference>
<evidence type="ECO:0000256" key="2">
    <source>
        <dbReference type="ARBA" id="ARBA00022705"/>
    </source>
</evidence>
<evidence type="ECO:0000313" key="6">
    <source>
        <dbReference type="Proteomes" id="UP000559256"/>
    </source>
</evidence>
<dbReference type="GO" id="GO:0000727">
    <property type="term" value="P:double-strand break repair via break-induced replication"/>
    <property type="evidence" value="ECO:0007669"/>
    <property type="project" value="TreeGrafter"/>
</dbReference>
<dbReference type="GO" id="GO:0042555">
    <property type="term" value="C:MCM complex"/>
    <property type="evidence" value="ECO:0007669"/>
    <property type="project" value="TreeGrafter"/>
</dbReference>
<feature type="region of interest" description="Disordered" evidence="3">
    <location>
        <begin position="36"/>
        <end position="59"/>
    </location>
</feature>
<comment type="caution">
    <text evidence="5">The sequence shown here is derived from an EMBL/GenBank/DDBJ whole genome shotgun (WGS) entry which is preliminary data.</text>
</comment>
<evidence type="ECO:0000256" key="1">
    <source>
        <dbReference type="ARBA" id="ARBA00008010"/>
    </source>
</evidence>
<dbReference type="GO" id="GO:0005524">
    <property type="term" value="F:ATP binding"/>
    <property type="evidence" value="ECO:0007669"/>
    <property type="project" value="InterPro"/>
</dbReference>
<accession>A0A8H5C4Y4</accession>
<dbReference type="Gene3D" id="3.40.50.300">
    <property type="entry name" value="P-loop containing nucleotide triphosphate hydrolases"/>
    <property type="match status" value="1"/>
</dbReference>
<dbReference type="AlphaFoldDB" id="A0A8H5C4Y4"/>
<dbReference type="EMBL" id="JAACJM010000271">
    <property type="protein sequence ID" value="KAF5334072.1"/>
    <property type="molecule type" value="Genomic_DNA"/>
</dbReference>
<organism evidence="5 6">
    <name type="scientific">Tetrapyrgos nigripes</name>
    <dbReference type="NCBI Taxonomy" id="182062"/>
    <lineage>
        <taxon>Eukaryota</taxon>
        <taxon>Fungi</taxon>
        <taxon>Dikarya</taxon>
        <taxon>Basidiomycota</taxon>
        <taxon>Agaricomycotina</taxon>
        <taxon>Agaricomycetes</taxon>
        <taxon>Agaricomycetidae</taxon>
        <taxon>Agaricales</taxon>
        <taxon>Marasmiineae</taxon>
        <taxon>Marasmiaceae</taxon>
        <taxon>Tetrapyrgos</taxon>
    </lineage>
</organism>
<gene>
    <name evidence="5" type="ORF">D9758_017669</name>
</gene>
<dbReference type="GO" id="GO:0005634">
    <property type="term" value="C:nucleus"/>
    <property type="evidence" value="ECO:0007669"/>
    <property type="project" value="TreeGrafter"/>
</dbReference>
<keyword evidence="2" id="KW-0235">DNA replication</keyword>
<dbReference type="GO" id="GO:0017116">
    <property type="term" value="F:single-stranded DNA helicase activity"/>
    <property type="evidence" value="ECO:0007669"/>
    <property type="project" value="TreeGrafter"/>
</dbReference>
<evidence type="ECO:0000313" key="5">
    <source>
        <dbReference type="EMBL" id="KAF5334072.1"/>
    </source>
</evidence>
<evidence type="ECO:0000256" key="3">
    <source>
        <dbReference type="SAM" id="MobiDB-lite"/>
    </source>
</evidence>
<sequence>MVFDLLYLVLDQVDETLDRKLTKHLVGLYLEDVPHARGGSRSSGDGGNGGGEEKRRNAPFQKRPLLLHRLFPFQNPPCHHKDASTINELVRSYAEMRNLGSSDSGSSSSSNKHIKATTCQLESLIGLSEAHARIHFPSEFEVQDVN</sequence>
<dbReference type="GO" id="GO:1902975">
    <property type="term" value="P:mitotic DNA replication initiation"/>
    <property type="evidence" value="ECO:0007669"/>
    <property type="project" value="TreeGrafter"/>
</dbReference>
<dbReference type="GO" id="GO:0003697">
    <property type="term" value="F:single-stranded DNA binding"/>
    <property type="evidence" value="ECO:0007669"/>
    <property type="project" value="TreeGrafter"/>
</dbReference>
<dbReference type="InterPro" id="IPR041562">
    <property type="entry name" value="MCM_lid"/>
</dbReference>
<proteinExistence type="inferred from homology"/>
<keyword evidence="6" id="KW-1185">Reference proteome</keyword>
<dbReference type="Proteomes" id="UP000559256">
    <property type="component" value="Unassembled WGS sequence"/>
</dbReference>
<name>A0A8H5C4Y4_9AGAR</name>
<reference evidence="5 6" key="1">
    <citation type="journal article" date="2020" name="ISME J.">
        <title>Uncovering the hidden diversity of litter-decomposition mechanisms in mushroom-forming fungi.</title>
        <authorList>
            <person name="Floudas D."/>
            <person name="Bentzer J."/>
            <person name="Ahren D."/>
            <person name="Johansson T."/>
            <person name="Persson P."/>
            <person name="Tunlid A."/>
        </authorList>
    </citation>
    <scope>NUCLEOTIDE SEQUENCE [LARGE SCALE GENOMIC DNA]</scope>
    <source>
        <strain evidence="5 6">CBS 291.85</strain>
    </source>
</reference>
<dbReference type="GO" id="GO:0006271">
    <property type="term" value="P:DNA strand elongation involved in DNA replication"/>
    <property type="evidence" value="ECO:0007669"/>
    <property type="project" value="TreeGrafter"/>
</dbReference>
<dbReference type="InterPro" id="IPR031327">
    <property type="entry name" value="MCM"/>
</dbReference>
<dbReference type="PANTHER" id="PTHR11630">
    <property type="entry name" value="DNA REPLICATION LICENSING FACTOR MCM FAMILY MEMBER"/>
    <property type="match status" value="1"/>
</dbReference>
<evidence type="ECO:0000259" key="4">
    <source>
        <dbReference type="Pfam" id="PF17855"/>
    </source>
</evidence>